<dbReference type="AlphaFoldDB" id="A0AAN8JFF1"/>
<feature type="transmembrane region" description="Helical" evidence="12">
    <location>
        <begin position="248"/>
        <end position="271"/>
    </location>
</feature>
<protein>
    <recommendedName>
        <fullName evidence="10">Protein-serine O-palmitoleoyltransferase porcupine</fullName>
        <ecNumber evidence="9">2.3.1.250</ecNumber>
    </recommendedName>
</protein>
<accession>A0AAN8JFF1</accession>
<proteinExistence type="inferred from homology"/>
<dbReference type="PANTHER" id="PTHR13906">
    <property type="entry name" value="PORCUPINE"/>
    <property type="match status" value="1"/>
</dbReference>
<comment type="caution">
    <text evidence="13">The sequence shown here is derived from an EMBL/GenBank/DDBJ whole genome shotgun (WGS) entry which is preliminary data.</text>
</comment>
<keyword evidence="5 12" id="KW-1133">Transmembrane helix</keyword>
<evidence type="ECO:0000256" key="9">
    <source>
        <dbReference type="ARBA" id="ARBA00038867"/>
    </source>
</evidence>
<evidence type="ECO:0000256" key="5">
    <source>
        <dbReference type="ARBA" id="ARBA00022989"/>
    </source>
</evidence>
<dbReference type="Proteomes" id="UP001347796">
    <property type="component" value="Unassembled WGS sequence"/>
</dbReference>
<feature type="transmembrane region" description="Helical" evidence="12">
    <location>
        <begin position="431"/>
        <end position="454"/>
    </location>
</feature>
<feature type="transmembrane region" description="Helical" evidence="12">
    <location>
        <begin position="73"/>
        <end position="94"/>
    </location>
</feature>
<evidence type="ECO:0000256" key="7">
    <source>
        <dbReference type="ARBA" id="ARBA00023315"/>
    </source>
</evidence>
<sequence>MDDMLDFDPDQLDDSDYELLQQYLQGEYSPELAELLESYGGYDDDSDVYERIPIRNLYENCVIPTASQAMSHVIPLFMFCVSFRIICLLAHTVFKDYASPLKFLHFVSCVFGLMILYRFFEFALVYIIASLIATYIIVLLTSQFSRPQVGIFVSVFIASYILMCELIIVDGKIWHSMRGAQMILSMKLISLGFDWSSGAIERLPSILEFSGYCLHVGSVIFGPWFSYKDYISGLQENKPLCKWWIIKVLFSCSLAVLCLIYSTCFTSWLIIQGSFSWLLAYRDAQSFRFSHYFVSFLSEATHVLSGFGYTQTADSVKWDYSVVRPDKIEIPHSLVEVVTNWNLPMHTWLKTYVFKTARPLGNFVAVLLTYGASSLLHGLNFQLAAVLLSLGFYSYIEFMLRLKLASSFDACILAKRCKEKCDHKYQIMNPFVMLTNLSFVLLSMFHLAYLGLMFDNSSDEEMGYTMSHTLSKWSQLNYASHWVAVGTFLFYIVI</sequence>
<evidence type="ECO:0000256" key="8">
    <source>
        <dbReference type="ARBA" id="ARBA00038269"/>
    </source>
</evidence>
<evidence type="ECO:0000256" key="10">
    <source>
        <dbReference type="ARBA" id="ARBA00040371"/>
    </source>
</evidence>
<keyword evidence="14" id="KW-1185">Reference proteome</keyword>
<dbReference type="GO" id="GO:1990698">
    <property type="term" value="F:palmitoleoyltransferase activity"/>
    <property type="evidence" value="ECO:0007669"/>
    <property type="project" value="UniProtKB-EC"/>
</dbReference>
<evidence type="ECO:0000256" key="2">
    <source>
        <dbReference type="ARBA" id="ARBA00022679"/>
    </source>
</evidence>
<evidence type="ECO:0000256" key="1">
    <source>
        <dbReference type="ARBA" id="ARBA00004141"/>
    </source>
</evidence>
<keyword evidence="2" id="KW-0808">Transferase</keyword>
<keyword evidence="7" id="KW-0012">Acyltransferase</keyword>
<evidence type="ECO:0000256" key="6">
    <source>
        <dbReference type="ARBA" id="ARBA00023136"/>
    </source>
</evidence>
<dbReference type="EMBL" id="JAZGQO010000010">
    <property type="protein sequence ID" value="KAK6177121.1"/>
    <property type="molecule type" value="Genomic_DNA"/>
</dbReference>
<dbReference type="InterPro" id="IPR004299">
    <property type="entry name" value="MBOAT_fam"/>
</dbReference>
<feature type="transmembrane region" description="Helical" evidence="12">
    <location>
        <begin position="123"/>
        <end position="142"/>
    </location>
</feature>
<comment type="similarity">
    <text evidence="8">Belongs to the membrane-bound acyltransferase family. Porcupine subfamily.</text>
</comment>
<dbReference type="EC" id="2.3.1.250" evidence="9"/>
<evidence type="ECO:0000256" key="11">
    <source>
        <dbReference type="ARBA" id="ARBA00047978"/>
    </source>
</evidence>
<keyword evidence="3" id="KW-0879">Wnt signaling pathway</keyword>
<evidence type="ECO:0000256" key="12">
    <source>
        <dbReference type="SAM" id="Phobius"/>
    </source>
</evidence>
<keyword evidence="4 12" id="KW-0812">Transmembrane</keyword>
<evidence type="ECO:0000313" key="13">
    <source>
        <dbReference type="EMBL" id="KAK6177121.1"/>
    </source>
</evidence>
<feature type="transmembrane region" description="Helical" evidence="12">
    <location>
        <begin position="474"/>
        <end position="493"/>
    </location>
</feature>
<dbReference type="GO" id="GO:0017147">
    <property type="term" value="F:Wnt-protein binding"/>
    <property type="evidence" value="ECO:0007669"/>
    <property type="project" value="TreeGrafter"/>
</dbReference>
<dbReference type="InterPro" id="IPR049941">
    <property type="entry name" value="LPLAT_7/PORCN-like"/>
</dbReference>
<feature type="transmembrane region" description="Helical" evidence="12">
    <location>
        <begin position="375"/>
        <end position="396"/>
    </location>
</feature>
<evidence type="ECO:0000313" key="14">
    <source>
        <dbReference type="Proteomes" id="UP001347796"/>
    </source>
</evidence>
<evidence type="ECO:0000256" key="4">
    <source>
        <dbReference type="ARBA" id="ARBA00022692"/>
    </source>
</evidence>
<gene>
    <name evidence="13" type="ORF">SNE40_015288</name>
</gene>
<dbReference type="GO" id="GO:0016020">
    <property type="term" value="C:membrane"/>
    <property type="evidence" value="ECO:0007669"/>
    <property type="project" value="UniProtKB-SubCell"/>
</dbReference>
<comment type="catalytic activity">
    <reaction evidence="11">
        <text>[Wnt protein]-L-serine + (9Z)-hexadecenoyl-CoA = [Wnt protein]-O-(9Z)-hexadecenoyl-L-serine + CoA</text>
        <dbReference type="Rhea" id="RHEA:45336"/>
        <dbReference type="Rhea" id="RHEA-COMP:11170"/>
        <dbReference type="Rhea" id="RHEA-COMP:11171"/>
        <dbReference type="ChEBI" id="CHEBI:29999"/>
        <dbReference type="ChEBI" id="CHEBI:57287"/>
        <dbReference type="ChEBI" id="CHEBI:61540"/>
        <dbReference type="ChEBI" id="CHEBI:85189"/>
        <dbReference type="EC" id="2.3.1.250"/>
    </reaction>
</comment>
<dbReference type="Pfam" id="PF03062">
    <property type="entry name" value="MBOAT"/>
    <property type="match status" value="1"/>
</dbReference>
<dbReference type="GO" id="GO:0030258">
    <property type="term" value="P:lipid modification"/>
    <property type="evidence" value="ECO:0007669"/>
    <property type="project" value="TreeGrafter"/>
</dbReference>
<dbReference type="GO" id="GO:0005783">
    <property type="term" value="C:endoplasmic reticulum"/>
    <property type="evidence" value="ECO:0007669"/>
    <property type="project" value="TreeGrafter"/>
</dbReference>
<dbReference type="GO" id="GO:0061355">
    <property type="term" value="P:Wnt protein secretion"/>
    <property type="evidence" value="ECO:0007669"/>
    <property type="project" value="TreeGrafter"/>
</dbReference>
<keyword evidence="6 12" id="KW-0472">Membrane</keyword>
<dbReference type="GO" id="GO:0016055">
    <property type="term" value="P:Wnt signaling pathway"/>
    <property type="evidence" value="ECO:0007669"/>
    <property type="project" value="UniProtKB-KW"/>
</dbReference>
<organism evidence="13 14">
    <name type="scientific">Patella caerulea</name>
    <name type="common">Rayed Mediterranean limpet</name>
    <dbReference type="NCBI Taxonomy" id="87958"/>
    <lineage>
        <taxon>Eukaryota</taxon>
        <taxon>Metazoa</taxon>
        <taxon>Spiralia</taxon>
        <taxon>Lophotrochozoa</taxon>
        <taxon>Mollusca</taxon>
        <taxon>Gastropoda</taxon>
        <taxon>Patellogastropoda</taxon>
        <taxon>Patelloidea</taxon>
        <taxon>Patellidae</taxon>
        <taxon>Patella</taxon>
    </lineage>
</organism>
<dbReference type="PANTHER" id="PTHR13906:SF12">
    <property type="entry name" value="PROTEIN-SERINE O-PALMITOLEOYLTRANSFERASE PORCUPINE"/>
    <property type="match status" value="1"/>
</dbReference>
<reference evidence="13 14" key="1">
    <citation type="submission" date="2024-01" db="EMBL/GenBank/DDBJ databases">
        <title>The genome of the rayed Mediterranean limpet Patella caerulea (Linnaeus, 1758).</title>
        <authorList>
            <person name="Anh-Thu Weber A."/>
            <person name="Halstead-Nussloch G."/>
        </authorList>
    </citation>
    <scope>NUCLEOTIDE SEQUENCE [LARGE SCALE GENOMIC DNA]</scope>
    <source>
        <strain evidence="13">AATW-2023a</strain>
        <tissue evidence="13">Whole specimen</tissue>
    </source>
</reference>
<feature type="transmembrane region" description="Helical" evidence="12">
    <location>
        <begin position="149"/>
        <end position="169"/>
    </location>
</feature>
<name>A0AAN8JFF1_PATCE</name>
<comment type="subcellular location">
    <subcellularLocation>
        <location evidence="1">Membrane</location>
        <topology evidence="1">Multi-pass membrane protein</topology>
    </subcellularLocation>
</comment>
<evidence type="ECO:0000256" key="3">
    <source>
        <dbReference type="ARBA" id="ARBA00022687"/>
    </source>
</evidence>